<evidence type="ECO:0000256" key="1">
    <source>
        <dbReference type="SAM" id="MobiDB-lite"/>
    </source>
</evidence>
<keyword evidence="3" id="KW-1185">Reference proteome</keyword>
<name>A0A0C9UI97_SPHS4</name>
<dbReference type="OrthoDB" id="10585161at2759"/>
<feature type="region of interest" description="Disordered" evidence="1">
    <location>
        <begin position="1"/>
        <end position="37"/>
    </location>
</feature>
<dbReference type="AlphaFoldDB" id="A0A0C9UI97"/>
<evidence type="ECO:0000313" key="3">
    <source>
        <dbReference type="Proteomes" id="UP000054279"/>
    </source>
</evidence>
<evidence type="ECO:0000313" key="2">
    <source>
        <dbReference type="EMBL" id="KIJ42788.1"/>
    </source>
</evidence>
<proteinExistence type="predicted"/>
<dbReference type="EMBL" id="KN837127">
    <property type="protein sequence ID" value="KIJ42788.1"/>
    <property type="molecule type" value="Genomic_DNA"/>
</dbReference>
<accession>A0A0C9UI97</accession>
<dbReference type="HOGENOM" id="CLU_984094_0_0_1"/>
<feature type="region of interest" description="Disordered" evidence="1">
    <location>
        <begin position="193"/>
        <end position="229"/>
    </location>
</feature>
<dbReference type="Proteomes" id="UP000054279">
    <property type="component" value="Unassembled WGS sequence"/>
</dbReference>
<reference evidence="2 3" key="1">
    <citation type="submission" date="2014-06" db="EMBL/GenBank/DDBJ databases">
        <title>Evolutionary Origins and Diversification of the Mycorrhizal Mutualists.</title>
        <authorList>
            <consortium name="DOE Joint Genome Institute"/>
            <consortium name="Mycorrhizal Genomics Consortium"/>
            <person name="Kohler A."/>
            <person name="Kuo A."/>
            <person name="Nagy L.G."/>
            <person name="Floudas D."/>
            <person name="Copeland A."/>
            <person name="Barry K.W."/>
            <person name="Cichocki N."/>
            <person name="Veneault-Fourrey C."/>
            <person name="LaButti K."/>
            <person name="Lindquist E.A."/>
            <person name="Lipzen A."/>
            <person name="Lundell T."/>
            <person name="Morin E."/>
            <person name="Murat C."/>
            <person name="Riley R."/>
            <person name="Ohm R."/>
            <person name="Sun H."/>
            <person name="Tunlid A."/>
            <person name="Henrissat B."/>
            <person name="Grigoriev I.V."/>
            <person name="Hibbett D.S."/>
            <person name="Martin F."/>
        </authorList>
    </citation>
    <scope>NUCLEOTIDE SEQUENCE [LARGE SCALE GENOMIC DNA]</scope>
    <source>
        <strain evidence="2 3">SS14</strain>
    </source>
</reference>
<sequence>MQSTFPQLSCILPSPSSSWSPPSSPSDASAAHQAKLRAHEEDVRMEYFAPYLKEIDDAYDEGIILTWLRGSKQSELWGWPSDEADVRLHPHQLEEAFKIYDIPHPTCPCESQGTEEGPCKARIWVVSSLGSVYRGEVAIGCERRTCGFWKSLSEVCKHPDLITVQYKKCTSPGPGLNNFDPKCVLDRTNKDPIPITPPPPFNKKAAKRSAGFAGISKQKKPSPATSKMTKLNKVVEKTLSDPASQNPRPLTVFSATAQSSPPNQLALLPESFKTQISMPSSNYSYDIFHSLISTPISTVSLETYYALQGNICDSRSSIIKYRTTLPY</sequence>
<organism evidence="2 3">
    <name type="scientific">Sphaerobolus stellatus (strain SS14)</name>
    <dbReference type="NCBI Taxonomy" id="990650"/>
    <lineage>
        <taxon>Eukaryota</taxon>
        <taxon>Fungi</taxon>
        <taxon>Dikarya</taxon>
        <taxon>Basidiomycota</taxon>
        <taxon>Agaricomycotina</taxon>
        <taxon>Agaricomycetes</taxon>
        <taxon>Phallomycetidae</taxon>
        <taxon>Geastrales</taxon>
        <taxon>Sphaerobolaceae</taxon>
        <taxon>Sphaerobolus</taxon>
    </lineage>
</organism>
<protein>
    <submittedName>
        <fullName evidence="2">Uncharacterized protein</fullName>
    </submittedName>
</protein>
<gene>
    <name evidence="2" type="ORF">M422DRAFT_253876</name>
</gene>